<dbReference type="Gene3D" id="2.30.29.30">
    <property type="entry name" value="Pleckstrin-homology domain (PH domain)/Phosphotyrosine-binding domain (PTB)"/>
    <property type="match status" value="1"/>
</dbReference>
<sequence length="346" mass="37246">MQPNIITADQHTAKQDSVSLKRVREGSLEPIHAESHAELAIKKNRVAATAEQLAEQEGEGDPDVVGETDGDPAEQNVGEVRKQVEKKSYEEGQSKSRGDRDSDSDRDEPTGEPVQSAQPPKKPQASFSSFASSASPFASLKTASPAPALKASAPPIKGSAFGTYSNNATPFGSGAAVSHKGVNVELQGNKKPAFGDILKESRRDVQVEKEDKVAMHEQDVTTGEEDEDTVFQARSKLFVNEKGWKERGVGLLKLNVQRSDGSGARLVMRADGVLRLLLNSKLYRGLNPTVEGKTVLMTLPNVGEKEMAIICLRMSNAKVAEELADYIHKHIPLDSANASKSPQPGV</sequence>
<dbReference type="SMART" id="SM00160">
    <property type="entry name" value="RanBD"/>
    <property type="match status" value="1"/>
</dbReference>
<dbReference type="InterPro" id="IPR045255">
    <property type="entry name" value="RanBP1-like"/>
</dbReference>
<dbReference type="RefSeq" id="XP_064723204.1">
    <property type="nucleotide sequence ID" value="XM_064867132.1"/>
</dbReference>
<feature type="compositionally biased region" description="Acidic residues" evidence="3">
    <location>
        <begin position="54"/>
        <end position="72"/>
    </location>
</feature>
<feature type="compositionally biased region" description="Basic and acidic residues" evidence="3">
    <location>
        <begin position="79"/>
        <end position="109"/>
    </location>
</feature>
<dbReference type="GeneID" id="89992093"/>
<dbReference type="PANTHER" id="PTHR23138:SF142">
    <property type="entry name" value="RAN-BINDING PROTEIN 3B-RELATED"/>
    <property type="match status" value="1"/>
</dbReference>
<dbReference type="PANTHER" id="PTHR23138">
    <property type="entry name" value="RAN BINDING PROTEIN"/>
    <property type="match status" value="1"/>
</dbReference>
<organism evidence="5 6">
    <name type="scientific">Cryptococcus decagattii</name>
    <dbReference type="NCBI Taxonomy" id="1859122"/>
    <lineage>
        <taxon>Eukaryota</taxon>
        <taxon>Fungi</taxon>
        <taxon>Dikarya</taxon>
        <taxon>Basidiomycota</taxon>
        <taxon>Agaricomycotina</taxon>
        <taxon>Tremellomycetes</taxon>
        <taxon>Tremellales</taxon>
        <taxon>Cryptococcaceae</taxon>
        <taxon>Cryptococcus</taxon>
        <taxon>Cryptococcus gattii species complex</taxon>
    </lineage>
</organism>
<name>A0ABZ2AZJ8_9TREE</name>
<comment type="subcellular location">
    <subcellularLocation>
        <location evidence="1">Nucleus</location>
    </subcellularLocation>
</comment>
<keyword evidence="2" id="KW-0539">Nucleus</keyword>
<dbReference type="PROSITE" id="PS50196">
    <property type="entry name" value="RANBD1"/>
    <property type="match status" value="1"/>
</dbReference>
<evidence type="ECO:0000256" key="3">
    <source>
        <dbReference type="SAM" id="MobiDB-lite"/>
    </source>
</evidence>
<evidence type="ECO:0000313" key="5">
    <source>
        <dbReference type="EMBL" id="WVO23965.1"/>
    </source>
</evidence>
<dbReference type="EMBL" id="CP143814">
    <property type="protein sequence ID" value="WVO23965.1"/>
    <property type="molecule type" value="Genomic_DNA"/>
</dbReference>
<dbReference type="Proteomes" id="UP001432216">
    <property type="component" value="Chromosome 9"/>
</dbReference>
<protein>
    <recommendedName>
        <fullName evidence="4">RanBD1 domain-containing protein</fullName>
    </recommendedName>
</protein>
<evidence type="ECO:0000256" key="1">
    <source>
        <dbReference type="ARBA" id="ARBA00004123"/>
    </source>
</evidence>
<evidence type="ECO:0000259" key="4">
    <source>
        <dbReference type="PROSITE" id="PS50196"/>
    </source>
</evidence>
<dbReference type="InterPro" id="IPR011993">
    <property type="entry name" value="PH-like_dom_sf"/>
</dbReference>
<feature type="compositionally biased region" description="Polar residues" evidence="3">
    <location>
        <begin position="1"/>
        <end position="18"/>
    </location>
</feature>
<reference evidence="5 6" key="1">
    <citation type="submission" date="2024-01" db="EMBL/GenBank/DDBJ databases">
        <title>Comparative genomics of Cryptococcus and Kwoniella reveals pathogenesis evolution and contrasting modes of karyotype evolution via chromosome fusion or intercentromeric recombination.</title>
        <authorList>
            <person name="Coelho M.A."/>
            <person name="David-Palma M."/>
            <person name="Shea T."/>
            <person name="Bowers K."/>
            <person name="McGinley-Smith S."/>
            <person name="Mohammad A.W."/>
            <person name="Gnirke A."/>
            <person name="Yurkov A.M."/>
            <person name="Nowrousian M."/>
            <person name="Sun S."/>
            <person name="Cuomo C.A."/>
            <person name="Heitman J."/>
        </authorList>
    </citation>
    <scope>NUCLEOTIDE SEQUENCE [LARGE SCALE GENOMIC DNA]</scope>
    <source>
        <strain evidence="5 6">7685027</strain>
    </source>
</reference>
<dbReference type="InterPro" id="IPR000156">
    <property type="entry name" value="Ran_bind_dom"/>
</dbReference>
<dbReference type="SUPFAM" id="SSF50729">
    <property type="entry name" value="PH domain-like"/>
    <property type="match status" value="1"/>
</dbReference>
<proteinExistence type="predicted"/>
<dbReference type="Pfam" id="PF00638">
    <property type="entry name" value="Ran_BP1"/>
    <property type="match status" value="1"/>
</dbReference>
<evidence type="ECO:0000313" key="6">
    <source>
        <dbReference type="Proteomes" id="UP001432216"/>
    </source>
</evidence>
<accession>A0ABZ2AZJ8</accession>
<gene>
    <name evidence="5" type="ORF">IAS62_005323</name>
</gene>
<feature type="domain" description="RanBD1" evidence="4">
    <location>
        <begin position="208"/>
        <end position="287"/>
    </location>
</feature>
<feature type="region of interest" description="Disordered" evidence="3">
    <location>
        <begin position="1"/>
        <end position="132"/>
    </location>
</feature>
<keyword evidence="6" id="KW-1185">Reference proteome</keyword>
<feature type="compositionally biased region" description="Basic and acidic residues" evidence="3">
    <location>
        <begin position="22"/>
        <end position="41"/>
    </location>
</feature>
<evidence type="ECO:0000256" key="2">
    <source>
        <dbReference type="ARBA" id="ARBA00023242"/>
    </source>
</evidence>